<protein>
    <submittedName>
        <fullName evidence="1">Uncharacterized protein</fullName>
    </submittedName>
</protein>
<accession>B7WZZ1</accession>
<evidence type="ECO:0000313" key="2">
    <source>
        <dbReference type="Proteomes" id="UP000003039"/>
    </source>
</evidence>
<organism evidence="1 2">
    <name type="scientific">Comamonas testosteroni (strain DSM 14576 / KF-1)</name>
    <name type="common">Pseudomonas testosteroni</name>
    <dbReference type="NCBI Taxonomy" id="399795"/>
    <lineage>
        <taxon>Bacteria</taxon>
        <taxon>Pseudomonadati</taxon>
        <taxon>Pseudomonadota</taxon>
        <taxon>Betaproteobacteria</taxon>
        <taxon>Burkholderiales</taxon>
        <taxon>Comamonadaceae</taxon>
        <taxon>Comamonas</taxon>
    </lineage>
</organism>
<dbReference type="Proteomes" id="UP000003039">
    <property type="component" value="Unassembled WGS sequence"/>
</dbReference>
<name>B7WZZ1_COMTK</name>
<comment type="caution">
    <text evidence="1">The sequence shown here is derived from an EMBL/GenBank/DDBJ whole genome shotgun (WGS) entry which is preliminary data.</text>
</comment>
<reference evidence="1 2" key="1">
    <citation type="journal article" date="2004" name="Appl. Environ. Microbiol.">
        <title>Mineralization of individual congeners of linear alkylbenzenesulfonate by defined pairs of heterotrophic bacteria.</title>
        <authorList>
            <person name="Schleheck D."/>
            <person name="Knepper T.P."/>
            <person name="Fischer K."/>
            <person name="Cook A.M."/>
        </authorList>
    </citation>
    <scope>NUCLEOTIDE SEQUENCE [LARGE SCALE GENOMIC DNA]</scope>
    <source>
        <strain evidence="2">DSM 14576 / KF-1</strain>
    </source>
</reference>
<evidence type="ECO:0000313" key="1">
    <source>
        <dbReference type="EMBL" id="EED68213.1"/>
    </source>
</evidence>
<proteinExistence type="predicted"/>
<dbReference type="EMBL" id="AAUJ02000001">
    <property type="protein sequence ID" value="EED68213.1"/>
    <property type="molecule type" value="Genomic_DNA"/>
</dbReference>
<dbReference type="AlphaFoldDB" id="B7WZZ1"/>
<gene>
    <name evidence="1" type="ORF">CtesDRAFT_PD3160</name>
</gene>
<sequence>MCLFGKLFEGRSAGFGIIDYGQVVDAGERPNGYVLMPQ</sequence>